<organism evidence="1 2">
    <name type="scientific">Strongyloides papillosus</name>
    <name type="common">Intestinal threadworm</name>
    <dbReference type="NCBI Taxonomy" id="174720"/>
    <lineage>
        <taxon>Eukaryota</taxon>
        <taxon>Metazoa</taxon>
        <taxon>Ecdysozoa</taxon>
        <taxon>Nematoda</taxon>
        <taxon>Chromadorea</taxon>
        <taxon>Rhabditida</taxon>
        <taxon>Tylenchina</taxon>
        <taxon>Panagrolaimomorpha</taxon>
        <taxon>Strongyloidoidea</taxon>
        <taxon>Strongyloididae</taxon>
        <taxon>Strongyloides</taxon>
    </lineage>
</organism>
<dbReference type="AlphaFoldDB" id="A0A0N5BRN9"/>
<dbReference type="Proteomes" id="UP000046392">
    <property type="component" value="Unplaced"/>
</dbReference>
<proteinExistence type="predicted"/>
<evidence type="ECO:0000313" key="2">
    <source>
        <dbReference type="WBParaSite" id="SPAL_0000853400.1"/>
    </source>
</evidence>
<dbReference type="WBParaSite" id="SPAL_0000853400.1">
    <property type="protein sequence ID" value="SPAL_0000853400.1"/>
    <property type="gene ID" value="SPAL_0000853400"/>
</dbReference>
<accession>A0A0N5BRN9</accession>
<evidence type="ECO:0000313" key="1">
    <source>
        <dbReference type="Proteomes" id="UP000046392"/>
    </source>
</evidence>
<protein>
    <submittedName>
        <fullName evidence="2">Gfo/Idh/MocA family oxidoreductase</fullName>
    </submittedName>
</protein>
<dbReference type="STRING" id="174720.A0A0N5BRN9"/>
<name>A0A0N5BRN9_STREA</name>
<sequence length="187" mass="21631">EYEKILPVLPLIYEQNIYDQSSFSKVDMSLMHTECEAVGYHTVHTLGDILLDQSTGTTIETRFRFYDTELCGINMPTYENSFSKDVFLIKPKNLQLNDADHKILMDIYRYHHGFNETCPNADEAEMEIETGRIVPRLPVLRKRAFIDADILDRILTNSRQRESETVSTRTKEMEASLAALNRDYVTA</sequence>
<keyword evidence="1" id="KW-1185">Reference proteome</keyword>
<reference evidence="2" key="1">
    <citation type="submission" date="2017-02" db="UniProtKB">
        <authorList>
            <consortium name="WormBaseParasite"/>
        </authorList>
    </citation>
    <scope>IDENTIFICATION</scope>
</reference>